<dbReference type="EMBL" id="CAVMJV010000140">
    <property type="protein sequence ID" value="CAK5111796.1"/>
    <property type="molecule type" value="Genomic_DNA"/>
</dbReference>
<comment type="caution">
    <text evidence="1">The sequence shown here is derived from an EMBL/GenBank/DDBJ whole genome shotgun (WGS) entry which is preliminary data.</text>
</comment>
<keyword evidence="2" id="KW-1185">Reference proteome</keyword>
<reference evidence="1" key="1">
    <citation type="submission" date="2023-11" db="EMBL/GenBank/DDBJ databases">
        <authorList>
            <person name="Poullet M."/>
        </authorList>
    </citation>
    <scope>NUCLEOTIDE SEQUENCE</scope>
    <source>
        <strain evidence="1">E1834</strain>
    </source>
</reference>
<proteinExistence type="predicted"/>
<dbReference type="Proteomes" id="UP001497535">
    <property type="component" value="Unassembled WGS sequence"/>
</dbReference>
<organism evidence="1 2">
    <name type="scientific">Meloidogyne enterolobii</name>
    <name type="common">Root-knot nematode worm</name>
    <name type="synonym">Meloidogyne mayaguensis</name>
    <dbReference type="NCBI Taxonomy" id="390850"/>
    <lineage>
        <taxon>Eukaryota</taxon>
        <taxon>Metazoa</taxon>
        <taxon>Ecdysozoa</taxon>
        <taxon>Nematoda</taxon>
        <taxon>Chromadorea</taxon>
        <taxon>Rhabditida</taxon>
        <taxon>Tylenchina</taxon>
        <taxon>Tylenchomorpha</taxon>
        <taxon>Tylenchoidea</taxon>
        <taxon>Meloidogynidae</taxon>
        <taxon>Meloidogyninae</taxon>
        <taxon>Meloidogyne</taxon>
    </lineage>
</organism>
<evidence type="ECO:0000313" key="1">
    <source>
        <dbReference type="EMBL" id="CAK5111796.1"/>
    </source>
</evidence>
<name>A0ACB1AXZ9_MELEN</name>
<protein>
    <submittedName>
        <fullName evidence="1">Uncharacterized protein</fullName>
    </submittedName>
</protein>
<sequence length="148" mass="17014">MLPKFLFLLSILACVNFVISNDYLTLDECNKSMHKKVTNDCKCIYEDYITCEVILTTYQICSKTFLKEYYKKNLTDCDKTYSECNSKDQCLIGMCGCFKSMVACTERKCALPEAVAGVKRARSVQALTSFNEFVGRNFDKTFELKKEE</sequence>
<evidence type="ECO:0000313" key="2">
    <source>
        <dbReference type="Proteomes" id="UP001497535"/>
    </source>
</evidence>
<accession>A0ACB1AXZ9</accession>
<gene>
    <name evidence="1" type="ORF">MENTE1834_LOCUS44757</name>
</gene>